<dbReference type="Proteomes" id="UP000091969">
    <property type="component" value="Unassembled WGS sequence"/>
</dbReference>
<dbReference type="OrthoDB" id="5296275at2"/>
<gene>
    <name evidence="1" type="ORF">A9O67_02810</name>
    <name evidence="2" type="ORF">Tfont_01909</name>
</gene>
<evidence type="ECO:0000313" key="1">
    <source>
        <dbReference type="EMBL" id="OBS31134.1"/>
    </source>
</evidence>
<dbReference type="Proteomes" id="UP000316388">
    <property type="component" value="Unassembled WGS sequence"/>
</dbReference>
<dbReference type="STRING" id="1101373.A9O67_02810"/>
<comment type="caution">
    <text evidence="1">The sequence shown here is derived from an EMBL/GenBank/DDBJ whole genome shotgun (WGS) entry which is preliminary data.</text>
</comment>
<dbReference type="RefSeq" id="WP_068607944.1">
    <property type="nucleotide sequence ID" value="NZ_LZDH01000045.1"/>
</dbReference>
<keyword evidence="3" id="KW-1185">Reference proteome</keyword>
<evidence type="ECO:0000313" key="3">
    <source>
        <dbReference type="Proteomes" id="UP000091969"/>
    </source>
</evidence>
<dbReference type="AlphaFoldDB" id="A0A1A6DWI0"/>
<accession>A0A1A6DWI0</accession>
<dbReference type="EMBL" id="VJOO01000018">
    <property type="protein sequence ID" value="TSE36579.1"/>
    <property type="molecule type" value="Genomic_DNA"/>
</dbReference>
<dbReference type="EMBL" id="LZDH01000045">
    <property type="protein sequence ID" value="OBS31134.1"/>
    <property type="molecule type" value="Genomic_DNA"/>
</dbReference>
<reference evidence="2 4" key="2">
    <citation type="submission" date="2019-07" db="EMBL/GenBank/DDBJ databases">
        <title>Tepidimonas fonticaldi AT-A2 draft genome.</title>
        <authorList>
            <person name="Da Costa M.S."/>
            <person name="Froufe H.J.C."/>
            <person name="Egas C."/>
            <person name="Albuquerque L."/>
        </authorList>
    </citation>
    <scope>NUCLEOTIDE SEQUENCE [LARGE SCALE GENOMIC DNA]</scope>
    <source>
        <strain evidence="2 4">AT-A2</strain>
    </source>
</reference>
<proteinExistence type="predicted"/>
<evidence type="ECO:0000313" key="2">
    <source>
        <dbReference type="EMBL" id="TSE36579.1"/>
    </source>
</evidence>
<evidence type="ECO:0000313" key="4">
    <source>
        <dbReference type="Proteomes" id="UP000316388"/>
    </source>
</evidence>
<reference evidence="1 3" key="1">
    <citation type="submission" date="2016-06" db="EMBL/GenBank/DDBJ databases">
        <title>Genome sequence of Tepidimonas fonticaldi PL17.</title>
        <authorList>
            <person name="Pinnaka A.K."/>
        </authorList>
    </citation>
    <scope>NUCLEOTIDE SEQUENCE [LARGE SCALE GENOMIC DNA]</scope>
    <source>
        <strain evidence="1 3">PL17</strain>
    </source>
</reference>
<organism evidence="1 3">
    <name type="scientific">Tepidimonas fonticaldi</name>
    <dbReference type="NCBI Taxonomy" id="1101373"/>
    <lineage>
        <taxon>Bacteria</taxon>
        <taxon>Pseudomonadati</taxon>
        <taxon>Pseudomonadota</taxon>
        <taxon>Betaproteobacteria</taxon>
        <taxon>Burkholderiales</taxon>
        <taxon>Tepidimonas</taxon>
    </lineage>
</organism>
<sequence>MVGLIDEYAVLCRQWARAQHHAECGLRLWRQRCAALEGEAMRLRGRLLALRTALLWGLPVPWTLTACMTDSARRCDADPTKPQDDAERLLCQVGCQGHAHRVLDDDGTCRWRGVACHVSAGGESEKQSIE</sequence>
<name>A0A1A6DWI0_9BURK</name>
<protein>
    <submittedName>
        <fullName evidence="1">Uncharacterized protein</fullName>
    </submittedName>
</protein>